<dbReference type="OrthoDB" id="9808328at2"/>
<dbReference type="SMART" id="SM00382">
    <property type="entry name" value="AAA"/>
    <property type="match status" value="1"/>
</dbReference>
<protein>
    <submittedName>
        <fullName evidence="10">Type I secretion system permease/ATPase</fullName>
    </submittedName>
</protein>
<keyword evidence="5 7" id="KW-1133">Transmembrane helix</keyword>
<evidence type="ECO:0000256" key="2">
    <source>
        <dbReference type="ARBA" id="ARBA00022692"/>
    </source>
</evidence>
<gene>
    <name evidence="10" type="ORF">EOW65_10015</name>
</gene>
<feature type="domain" description="ABC transporter" evidence="8">
    <location>
        <begin position="340"/>
        <end position="575"/>
    </location>
</feature>
<feature type="transmembrane region" description="Helical" evidence="7">
    <location>
        <begin position="154"/>
        <end position="184"/>
    </location>
</feature>
<dbReference type="PROSITE" id="PS50929">
    <property type="entry name" value="ABC_TM1F"/>
    <property type="match status" value="1"/>
</dbReference>
<dbReference type="Gene3D" id="3.40.50.300">
    <property type="entry name" value="P-loop containing nucleotide triphosphate hydrolases"/>
    <property type="match status" value="1"/>
</dbReference>
<comment type="caution">
    <text evidence="10">The sequence shown here is derived from an EMBL/GenBank/DDBJ whole genome shotgun (WGS) entry which is preliminary data.</text>
</comment>
<dbReference type="Pfam" id="PF00005">
    <property type="entry name" value="ABC_tran"/>
    <property type="match status" value="1"/>
</dbReference>
<dbReference type="InterPro" id="IPR011527">
    <property type="entry name" value="ABC1_TM_dom"/>
</dbReference>
<keyword evidence="6 7" id="KW-0472">Membrane</keyword>
<dbReference type="EMBL" id="SAVB01000011">
    <property type="protein sequence ID" value="RWR48254.1"/>
    <property type="molecule type" value="Genomic_DNA"/>
</dbReference>
<keyword evidence="3" id="KW-0547">Nucleotide-binding</keyword>
<dbReference type="PANTHER" id="PTHR24221">
    <property type="entry name" value="ATP-BINDING CASSETTE SUB-FAMILY B"/>
    <property type="match status" value="1"/>
</dbReference>
<organism evidence="10 11">
    <name type="scientific">Paenirhodobacter ferrireducens</name>
    <dbReference type="NCBI Taxonomy" id="1215032"/>
    <lineage>
        <taxon>Bacteria</taxon>
        <taxon>Pseudomonadati</taxon>
        <taxon>Pseudomonadota</taxon>
        <taxon>Alphaproteobacteria</taxon>
        <taxon>Rhodobacterales</taxon>
        <taxon>Rhodobacter group</taxon>
        <taxon>Paenirhodobacter</taxon>
    </lineage>
</organism>
<keyword evidence="2 7" id="KW-0812">Transmembrane</keyword>
<evidence type="ECO:0000256" key="3">
    <source>
        <dbReference type="ARBA" id="ARBA00022741"/>
    </source>
</evidence>
<feature type="transmembrane region" description="Helical" evidence="7">
    <location>
        <begin position="30"/>
        <end position="53"/>
    </location>
</feature>
<dbReference type="NCBIfam" id="TIGR01842">
    <property type="entry name" value="type_I_sec_PrtD"/>
    <property type="match status" value="1"/>
</dbReference>
<keyword evidence="11" id="KW-1185">Reference proteome</keyword>
<keyword evidence="4" id="KW-0067">ATP-binding</keyword>
<evidence type="ECO:0000256" key="6">
    <source>
        <dbReference type="ARBA" id="ARBA00023136"/>
    </source>
</evidence>
<dbReference type="PROSITE" id="PS00211">
    <property type="entry name" value="ABC_TRANSPORTER_1"/>
    <property type="match status" value="1"/>
</dbReference>
<reference evidence="10 11" key="1">
    <citation type="submission" date="2019-01" db="EMBL/GenBank/DDBJ databases">
        <title>Sinorhodobacter populi sp. nov. isolated from the symptomatic bark tissue of Populus euramericana canker.</title>
        <authorList>
            <person name="Xu G."/>
        </authorList>
    </citation>
    <scope>NUCLEOTIDE SEQUENCE [LARGE SCALE GENOMIC DNA]</scope>
    <source>
        <strain evidence="10 11">CCTCC AB2012026</strain>
    </source>
</reference>
<feature type="domain" description="ABC transmembrane type-1" evidence="9">
    <location>
        <begin position="32"/>
        <end position="309"/>
    </location>
</feature>
<dbReference type="PROSITE" id="PS50893">
    <property type="entry name" value="ABC_TRANSPORTER_2"/>
    <property type="match status" value="1"/>
</dbReference>
<accession>A0A443LGD7</accession>
<dbReference type="GO" id="GO:0016887">
    <property type="term" value="F:ATP hydrolysis activity"/>
    <property type="evidence" value="ECO:0007669"/>
    <property type="project" value="InterPro"/>
</dbReference>
<name>A0A443LGD7_9RHOB</name>
<dbReference type="SUPFAM" id="SSF90123">
    <property type="entry name" value="ABC transporter transmembrane region"/>
    <property type="match status" value="1"/>
</dbReference>
<comment type="subcellular location">
    <subcellularLocation>
        <location evidence="1">Cell membrane</location>
        <topology evidence="1">Multi-pass membrane protein</topology>
    </subcellularLocation>
</comment>
<evidence type="ECO:0000256" key="4">
    <source>
        <dbReference type="ARBA" id="ARBA00022840"/>
    </source>
</evidence>
<evidence type="ECO:0000256" key="7">
    <source>
        <dbReference type="SAM" id="Phobius"/>
    </source>
</evidence>
<evidence type="ECO:0000256" key="1">
    <source>
        <dbReference type="ARBA" id="ARBA00004651"/>
    </source>
</evidence>
<feature type="transmembrane region" description="Helical" evidence="7">
    <location>
        <begin position="65"/>
        <end position="85"/>
    </location>
</feature>
<evidence type="ECO:0000259" key="9">
    <source>
        <dbReference type="PROSITE" id="PS50929"/>
    </source>
</evidence>
<dbReference type="Pfam" id="PF00664">
    <property type="entry name" value="ABC_membrane"/>
    <property type="match status" value="1"/>
</dbReference>
<dbReference type="InterPro" id="IPR003593">
    <property type="entry name" value="AAA+_ATPase"/>
</dbReference>
<evidence type="ECO:0000256" key="5">
    <source>
        <dbReference type="ARBA" id="ARBA00022989"/>
    </source>
</evidence>
<dbReference type="InterPro" id="IPR039421">
    <property type="entry name" value="Type_1_exporter"/>
</dbReference>
<evidence type="ECO:0000313" key="10">
    <source>
        <dbReference type="EMBL" id="RWR48254.1"/>
    </source>
</evidence>
<dbReference type="SUPFAM" id="SSF52540">
    <property type="entry name" value="P-loop containing nucleoside triphosphate hydrolases"/>
    <property type="match status" value="1"/>
</dbReference>
<dbReference type="PANTHER" id="PTHR24221:SF248">
    <property type="entry name" value="ABC TRANSPORTER TRANSMEMBRANE REGION"/>
    <property type="match status" value="1"/>
</dbReference>
<dbReference type="GO" id="GO:0005886">
    <property type="term" value="C:plasma membrane"/>
    <property type="evidence" value="ECO:0007669"/>
    <property type="project" value="UniProtKB-SubCell"/>
</dbReference>
<dbReference type="InterPro" id="IPR017871">
    <property type="entry name" value="ABC_transporter-like_CS"/>
</dbReference>
<dbReference type="InterPro" id="IPR003439">
    <property type="entry name" value="ABC_transporter-like_ATP-bd"/>
</dbReference>
<sequence>MPSPSARALSRRSPPPAARLGDFFQAGRGAMLFLAAISVLINLLMLTGPVFMMQVYDRVLSSRSLATLIVLLALVSLLYLVQAALDGVRTRAAARIAARLDAGIAPKIFAVAGTRARLGQSGADAQQPLRDLDTLRQFNGGGPLTLFDLPWTPVYLLVLALFSPVLGLISAIGAAMLFALTLLADRVSQDANARVSQQLARRNALAENGLQDCEGAEALGIFDRIGARWDAAHRVLVQVQLTLSDRAGDLRALAKGFRFLLQSLTLAAGAWLVIRGDLSAGSMMATSVISSRAVAPIEQAIAQWRGFRAARGARARLEKSFALLPAEPTGIDLAPPARDVVFDNFAVTAPGQTRPLLAGVNMRLEAGDGLGVIGPSGAGKTSLLRGVLGLWPGTAGGLRFDGATPDQWRLGARGFSGYLPQDIRLMPGTVAENIASLEPDAPTEEIVRAAELAGAHAMILALPEGYNTRLGDDGAALSAGQRQRIALARAVYRRPFLVVMDEPNAHLDAEGDQALTEAIRRLRAAGSIVICVAHRPSALAALNKVAMIEAGRLRAYGPRDEILGQVVKHPRAVVQK</sequence>
<dbReference type="Proteomes" id="UP000286594">
    <property type="component" value="Unassembled WGS sequence"/>
</dbReference>
<dbReference type="GO" id="GO:0030256">
    <property type="term" value="C:type I protein secretion system complex"/>
    <property type="evidence" value="ECO:0007669"/>
    <property type="project" value="InterPro"/>
</dbReference>
<dbReference type="GO" id="GO:0005524">
    <property type="term" value="F:ATP binding"/>
    <property type="evidence" value="ECO:0007669"/>
    <property type="project" value="UniProtKB-KW"/>
</dbReference>
<dbReference type="GO" id="GO:0030253">
    <property type="term" value="P:protein secretion by the type I secretion system"/>
    <property type="evidence" value="ECO:0007669"/>
    <property type="project" value="InterPro"/>
</dbReference>
<dbReference type="AlphaFoldDB" id="A0A443LGD7"/>
<dbReference type="InterPro" id="IPR010128">
    <property type="entry name" value="ATPase_T1SS_PrtD-like"/>
</dbReference>
<dbReference type="RefSeq" id="WP_128149047.1">
    <property type="nucleotide sequence ID" value="NZ_SAVB01000011.1"/>
</dbReference>
<dbReference type="Gene3D" id="1.20.1560.10">
    <property type="entry name" value="ABC transporter type 1, transmembrane domain"/>
    <property type="match status" value="1"/>
</dbReference>
<feature type="transmembrane region" description="Helical" evidence="7">
    <location>
        <begin position="256"/>
        <end position="274"/>
    </location>
</feature>
<dbReference type="GO" id="GO:0140359">
    <property type="term" value="F:ABC-type transporter activity"/>
    <property type="evidence" value="ECO:0007669"/>
    <property type="project" value="InterPro"/>
</dbReference>
<dbReference type="InterPro" id="IPR027417">
    <property type="entry name" value="P-loop_NTPase"/>
</dbReference>
<evidence type="ECO:0000313" key="11">
    <source>
        <dbReference type="Proteomes" id="UP000286594"/>
    </source>
</evidence>
<dbReference type="GO" id="GO:0034040">
    <property type="term" value="F:ATPase-coupled lipid transmembrane transporter activity"/>
    <property type="evidence" value="ECO:0007669"/>
    <property type="project" value="TreeGrafter"/>
</dbReference>
<proteinExistence type="predicted"/>
<evidence type="ECO:0000259" key="8">
    <source>
        <dbReference type="PROSITE" id="PS50893"/>
    </source>
</evidence>
<dbReference type="InterPro" id="IPR036640">
    <property type="entry name" value="ABC1_TM_sf"/>
</dbReference>